<dbReference type="RefSeq" id="WP_116821437.1">
    <property type="nucleotide sequence ID" value="NZ_CP030926.1"/>
</dbReference>
<organism evidence="1 2">
    <name type="scientific">Peribacillus butanolivorans</name>
    <dbReference type="NCBI Taxonomy" id="421767"/>
    <lineage>
        <taxon>Bacteria</taxon>
        <taxon>Bacillati</taxon>
        <taxon>Bacillota</taxon>
        <taxon>Bacilli</taxon>
        <taxon>Bacillales</taxon>
        <taxon>Bacillaceae</taxon>
        <taxon>Peribacillus</taxon>
    </lineage>
</organism>
<gene>
    <name evidence="1" type="ORF">DTO10_15430</name>
</gene>
<evidence type="ECO:0000313" key="2">
    <source>
        <dbReference type="Proteomes" id="UP000260457"/>
    </source>
</evidence>
<proteinExistence type="predicted"/>
<evidence type="ECO:0000313" key="1">
    <source>
        <dbReference type="EMBL" id="AXN39620.1"/>
    </source>
</evidence>
<accession>A0ABN5N4M3</accession>
<dbReference type="GeneID" id="95399627"/>
<reference evidence="1 2" key="1">
    <citation type="submission" date="2018-07" db="EMBL/GenBank/DDBJ databases">
        <title>The molecular basis for the intramolecular migration of carboxyl group in the catabolism of para-hydroxybenzoate via gentisate.</title>
        <authorList>
            <person name="Zhao H."/>
            <person name="Xu Y."/>
            <person name="Lin S."/>
            <person name="Spain J.C."/>
            <person name="Zhou N.-Y."/>
        </authorList>
    </citation>
    <scope>NUCLEOTIDE SEQUENCE [LARGE SCALE GENOMIC DNA]</scope>
    <source>
        <strain evidence="1 2">PHB-7a</strain>
    </source>
</reference>
<dbReference type="Proteomes" id="UP000260457">
    <property type="component" value="Chromosome"/>
</dbReference>
<name>A0ABN5N4M3_9BACI</name>
<dbReference type="EMBL" id="CP030926">
    <property type="protein sequence ID" value="AXN39620.1"/>
    <property type="molecule type" value="Genomic_DNA"/>
</dbReference>
<protein>
    <submittedName>
        <fullName evidence="1">Uncharacterized protein</fullName>
    </submittedName>
</protein>
<keyword evidence="2" id="KW-1185">Reference proteome</keyword>
<sequence>MSNLNNDENAYRWVKNGRIYTLENSEGKVLHTAEDRTCNGNFITDSILEDLAAECFEELEGK</sequence>